<dbReference type="Pfam" id="PF00880">
    <property type="entry name" value="Nebulin"/>
    <property type="match status" value="32"/>
</dbReference>
<dbReference type="GO" id="GO:0071691">
    <property type="term" value="P:cardiac muscle thin filament assembly"/>
    <property type="evidence" value="ECO:0007669"/>
    <property type="project" value="TreeGrafter"/>
</dbReference>
<evidence type="ECO:0000313" key="3">
    <source>
        <dbReference type="EMBL" id="PNJ53458.1"/>
    </source>
</evidence>
<protein>
    <submittedName>
        <fullName evidence="3">NEB isoform 9</fullName>
    </submittedName>
</protein>
<dbReference type="PROSITE" id="PS51216">
    <property type="entry name" value="NEBULIN"/>
    <property type="match status" value="34"/>
</dbReference>
<evidence type="ECO:0000256" key="1">
    <source>
        <dbReference type="ARBA" id="ARBA00022737"/>
    </source>
</evidence>
<organism evidence="3">
    <name type="scientific">Pongo abelii</name>
    <name type="common">Sumatran orangutan</name>
    <name type="synonym">Pongo pygmaeus abelii</name>
    <dbReference type="NCBI Taxonomy" id="9601"/>
    <lineage>
        <taxon>Eukaryota</taxon>
        <taxon>Metazoa</taxon>
        <taxon>Chordata</taxon>
        <taxon>Craniata</taxon>
        <taxon>Vertebrata</taxon>
        <taxon>Euteleostomi</taxon>
        <taxon>Mammalia</taxon>
        <taxon>Eutheria</taxon>
        <taxon>Euarchontoglires</taxon>
        <taxon>Primates</taxon>
        <taxon>Haplorrhini</taxon>
        <taxon>Catarrhini</taxon>
        <taxon>Hominidae</taxon>
        <taxon>Pongo</taxon>
    </lineage>
</organism>
<dbReference type="GO" id="GO:0030018">
    <property type="term" value="C:Z disc"/>
    <property type="evidence" value="ECO:0007669"/>
    <property type="project" value="InterPro"/>
</dbReference>
<feature type="non-terminal residue" evidence="3">
    <location>
        <position position="1892"/>
    </location>
</feature>
<dbReference type="InterPro" id="IPR055297">
    <property type="entry name" value="NEBU/NEBL"/>
</dbReference>
<name>A0A2J8V7G2_PONAB</name>
<dbReference type="InterPro" id="IPR000900">
    <property type="entry name" value="Nebulin_repeat"/>
</dbReference>
<reference evidence="3" key="1">
    <citation type="submission" date="2017-12" db="EMBL/GenBank/DDBJ databases">
        <title>High-resolution comparative analysis of great ape genomes.</title>
        <authorList>
            <person name="Pollen A."/>
            <person name="Hastie A."/>
            <person name="Hormozdiari F."/>
            <person name="Dougherty M."/>
            <person name="Liu R."/>
            <person name="Chaisson M."/>
            <person name="Hoppe E."/>
            <person name="Hill C."/>
            <person name="Pang A."/>
            <person name="Hillier L."/>
            <person name="Baker C."/>
            <person name="Armstrong J."/>
            <person name="Shendure J."/>
            <person name="Paten B."/>
            <person name="Wilson R."/>
            <person name="Chao H."/>
            <person name="Schneider V."/>
            <person name="Ventura M."/>
            <person name="Kronenberg Z."/>
            <person name="Murali S."/>
            <person name="Gordon D."/>
            <person name="Cantsilieris S."/>
            <person name="Munson K."/>
            <person name="Nelson B."/>
            <person name="Raja A."/>
            <person name="Underwood J."/>
            <person name="Diekhans M."/>
            <person name="Fiddes I."/>
            <person name="Haussler D."/>
            <person name="Eichler E."/>
        </authorList>
    </citation>
    <scope>NUCLEOTIDE SEQUENCE [LARGE SCALE GENOMIC DNA]</scope>
    <source>
        <strain evidence="3">Susie</strain>
    </source>
</reference>
<dbReference type="EMBL" id="NDHI03003430">
    <property type="protein sequence ID" value="PNJ53458.1"/>
    <property type="molecule type" value="Genomic_DNA"/>
</dbReference>
<keyword evidence="2" id="KW-0009">Actin-binding</keyword>
<dbReference type="PANTHER" id="PTHR11039:SF37">
    <property type="entry name" value="NEBULIN"/>
    <property type="match status" value="1"/>
</dbReference>
<dbReference type="GO" id="GO:0051015">
    <property type="term" value="F:actin filament binding"/>
    <property type="evidence" value="ECO:0007669"/>
    <property type="project" value="InterPro"/>
</dbReference>
<dbReference type="PANTHER" id="PTHR11039">
    <property type="entry name" value="NEBULIN"/>
    <property type="match status" value="1"/>
</dbReference>
<gene>
    <name evidence="3" type="ORF">CR201_G0021858</name>
</gene>
<dbReference type="InterPro" id="IPR013998">
    <property type="entry name" value="Nebulin-like"/>
</dbReference>
<dbReference type="SMART" id="SM00227">
    <property type="entry name" value="NEBU"/>
    <property type="match status" value="53"/>
</dbReference>
<keyword evidence="1" id="KW-0677">Repeat</keyword>
<dbReference type="PRINTS" id="PR00510">
    <property type="entry name" value="NEBULIN"/>
</dbReference>
<feature type="non-terminal residue" evidence="3">
    <location>
        <position position="1"/>
    </location>
</feature>
<accession>A0A2J8V7G2</accession>
<sequence length="1892" mass="218106">SVYKADLEWLRGIGWMPEGSVEMNRVKVAQDLVNERLYRTRPEALSFTSIVDTPEVVLAKANSLQISEKLYQEAWNKDKANITIPSDTPEMLQAHINALQISNPLYRDAWEKEKANVNVPADTPLMLQSKINALQISNKRYQQAWEDVKMTGYDLRADAIGIQHAQASRDIASDSVYKADLEWLRGIGWMPEGSVEMNRVKVAQDLVNERLYRIRPEALSFTSIPDTPEVVLAKANSLQISEKLYQEAWNKDKANITIPSDTPEMLQAHINALQISNNLYQKDWNEAKQKGYDIRADAIEIKHAKASREIASEYKYKEGYRKQLGHHVGFRTLQDDPKSVWAIHAAKIQSDREYKKAYEKSKGIHNTPLDMMSIVQAKKCQVLVSDIDYRNYLHQWTCLPDQNDVIQARKAYDLQSDNLYKSDLEWMKGIGWLPEGSVEVMRVKNAQNLLNERLYRIKPEALKFTSIVDTPEVVQAKINAVQISEPLYRDAWEKEKANVNVPADTPLMLQSKINALQISNKRYQQAWEDVKMTGYDLRADAIGIQHAKASRDIASDYLYKTAYEKQKGHYIGCLSAKEDPKLAWAANVLKMQNDRLYKKAYNDHKAKISIPVDMVSINAAKEGQALASDVDYRHYLHHWSCFPDQNDVIQARRAYNLQSDSVYKADLEWLRGIGWMPEGSVEMNRVKVAQDLVNERLYRIRPEALSFTSIADTPEVVLAKANSLQISEKLYQEAWNKDKTNITIPSDTPEMLQAHINALQISNNLYQKDWNEAKQKGYDIRADAIEIKHAKASREIASEYKYKEGYRKQLGHHVGFRTLQDDPKSVWAIHAAKIQSDREYKKAYEKSKGIHNTPLDMMSIVQAKKCQILVSDIDYHNYLHQWTCLPDQNDVIQAKKAYDLQSDNLYKSDLEWMKGIGWLPEGSVEVMRVKNAQNLLNERLYRIKPEALKFTSIVDTPEVIQAKINAVQISEPLYRDAWEKEKANVNVPADTPLMLQSKINALQISNKRYQQAWEDVKMTGYDLRADAIGIQHAKASRDIASDYLYKTAYEKQKGHYIGCRSAKEDPKLVWAANVLKMQNDRLYKKAYNDHKAKISIPVDMVSINAAKEGQALASDVDYRHYLHHWSCFPDQNDVIQARKAYDLQSDALYKADLEWLRGIGWMPQGSPEVLRVKNAQKIFCDSVYRTPVVNLKYTSIVDTPEVVLAKSNAENISIKLYREGWDEMKAGCDVRLDAIPIQAAKASREIASDYKYKLDHEKQKGHYVGTLTARDDNKIRWALIADKLQNEREYRLDWAKWKAKIQSPVDMLSILHSKNSQALVSDMDYRNYLHQWTCMPDQNDVIQAKKAYELQSDNVYKADLEWLRGIGWMPNDSVSVNHAKHAADIFSEKKYRTKIETLNFTPVDDRVDYVTAKQSGEILDDIKYRKDWNATKSKYTLTETPLLHTAQEAARILDQYLYKEGWERQKATGYILPPDAVPFVHAHHCNDVQSENDVIQARKAYDLQSDNVYKADLEWLRGIGWIPLDSVDHVRVTKNQEMMNQIKYKKNALENYLNFTSVVDPPEIVLAKINSVNQSDVKYKETFNKAKGKYTFSPDTPHISHSKDMGKLYSTILYKGAWEGTKAYGYTLDERYIPIVGAKHADLVNSELKYKETYEKQKGHYLAGKVIGEFPGVVHCLDFQKMRSALNYRKHYEDTKANVHIPNDMMNHVLAKRCQYILSDLEYRHYFHQWTSLPEEPNVIRVRNAQEILSDNVYKDDLNWLKGIGCYVWDTPQILHAKKSYDLQSQLQYTAAGKENLQNYNLVTDTPLYVTAVQSGINASEVKYKENYHQIKDKYTTVLETVDYDRTRNLKNLYSSNLYKEAWDRVKATSYILPSSTLSLTHAKNQKHLASH</sequence>
<comment type="caution">
    <text evidence="3">The sequence shown here is derived from an EMBL/GenBank/DDBJ whole genome shotgun (WGS) entry which is preliminary data.</text>
</comment>
<evidence type="ECO:0000256" key="2">
    <source>
        <dbReference type="ARBA" id="ARBA00023203"/>
    </source>
</evidence>
<proteinExistence type="predicted"/>